<evidence type="ECO:0000259" key="1">
    <source>
        <dbReference type="Pfam" id="PF03551"/>
    </source>
</evidence>
<protein>
    <submittedName>
        <fullName evidence="2">PadR family transcriptional regulator</fullName>
    </submittedName>
</protein>
<feature type="domain" description="Transcription regulator PadR N-terminal" evidence="1">
    <location>
        <begin position="14"/>
        <end position="88"/>
    </location>
</feature>
<comment type="caution">
    <text evidence="2">The sequence shown here is derived from an EMBL/GenBank/DDBJ whole genome shotgun (WGS) entry which is preliminary data.</text>
</comment>
<dbReference type="RefSeq" id="WP_128218470.1">
    <property type="nucleotide sequence ID" value="NZ_RBZY01000047.1"/>
</dbReference>
<dbReference type="InterPro" id="IPR036390">
    <property type="entry name" value="WH_DNA-bd_sf"/>
</dbReference>
<name>A0A3S3LI70_9MICO</name>
<dbReference type="PANTHER" id="PTHR43252:SF2">
    <property type="entry name" value="TRANSCRIPTION REGULATOR, PADR-LIKE FAMILY"/>
    <property type="match status" value="1"/>
</dbReference>
<dbReference type="OrthoDB" id="8443918at2"/>
<dbReference type="AlphaFoldDB" id="A0A3S3LI70"/>
<dbReference type="InterPro" id="IPR036388">
    <property type="entry name" value="WH-like_DNA-bd_sf"/>
</dbReference>
<dbReference type="EMBL" id="RBZY01000047">
    <property type="protein sequence ID" value="RWR16915.1"/>
    <property type="molecule type" value="Genomic_DNA"/>
</dbReference>
<sequence>MPEPARLTPLAVMLLATLREGDMHPYEMLRLLRDRRDDRLVPLQKGTIYHTIARLEREGLVAEVGVDRDGNRPERTTYRLLDAGRDAVDAWVRVELPQIDRPGDFRVALAEAHNLDRDDVVALLDQRRELLLASRELHREGLSRARDRAVPHQFMIEVERQAVLLDAELAWQDSLRHGLATGTLPWGVDGLPHHHERLHVSKETPE</sequence>
<dbReference type="Pfam" id="PF03551">
    <property type="entry name" value="PadR"/>
    <property type="match status" value="1"/>
</dbReference>
<evidence type="ECO:0000313" key="2">
    <source>
        <dbReference type="EMBL" id="RWR16915.1"/>
    </source>
</evidence>
<dbReference type="Proteomes" id="UP000285970">
    <property type="component" value="Unassembled WGS sequence"/>
</dbReference>
<gene>
    <name evidence="2" type="ORF">D8Y23_12615</name>
</gene>
<evidence type="ECO:0000313" key="3">
    <source>
        <dbReference type="Proteomes" id="UP000285970"/>
    </source>
</evidence>
<dbReference type="PANTHER" id="PTHR43252">
    <property type="entry name" value="TRANSCRIPTIONAL REGULATOR YQJI"/>
    <property type="match status" value="1"/>
</dbReference>
<proteinExistence type="predicted"/>
<accession>A0A3S3LI70</accession>
<dbReference type="SUPFAM" id="SSF46785">
    <property type="entry name" value="Winged helix' DNA-binding domain"/>
    <property type="match status" value="1"/>
</dbReference>
<organism evidence="2 3">
    <name type="scientific">Microbacterium enclense</name>
    <dbReference type="NCBI Taxonomy" id="993073"/>
    <lineage>
        <taxon>Bacteria</taxon>
        <taxon>Bacillati</taxon>
        <taxon>Actinomycetota</taxon>
        <taxon>Actinomycetes</taxon>
        <taxon>Micrococcales</taxon>
        <taxon>Microbacteriaceae</taxon>
        <taxon>Microbacterium</taxon>
    </lineage>
</organism>
<reference evidence="2 3" key="1">
    <citation type="journal article" date="2018" name="Front. Microbiol.">
        <title>Novel Insights Into Bacterial Dimethylsulfoniopropionate Catabolism in the East China Sea.</title>
        <authorList>
            <person name="Liu J."/>
            <person name="Liu J."/>
            <person name="Zhang S.H."/>
            <person name="Liang J."/>
            <person name="Lin H."/>
            <person name="Song D."/>
            <person name="Yang G.P."/>
            <person name="Todd J.D."/>
            <person name="Zhang X.H."/>
        </authorList>
    </citation>
    <scope>NUCLEOTIDE SEQUENCE [LARGE SCALE GENOMIC DNA]</scope>
    <source>
        <strain evidence="2 3">ZYFD042</strain>
    </source>
</reference>
<dbReference type="InterPro" id="IPR005149">
    <property type="entry name" value="Tscrpt_reg_PadR_N"/>
</dbReference>
<dbReference type="Gene3D" id="1.10.10.10">
    <property type="entry name" value="Winged helix-like DNA-binding domain superfamily/Winged helix DNA-binding domain"/>
    <property type="match status" value="1"/>
</dbReference>